<keyword evidence="2" id="KW-1185">Reference proteome</keyword>
<name>A0A9Q3QBG0_9BASI</name>
<evidence type="ECO:0000313" key="1">
    <source>
        <dbReference type="EMBL" id="MBW0592084.1"/>
    </source>
</evidence>
<organism evidence="1 2">
    <name type="scientific">Austropuccinia psidii MF-1</name>
    <dbReference type="NCBI Taxonomy" id="1389203"/>
    <lineage>
        <taxon>Eukaryota</taxon>
        <taxon>Fungi</taxon>
        <taxon>Dikarya</taxon>
        <taxon>Basidiomycota</taxon>
        <taxon>Pucciniomycotina</taxon>
        <taxon>Pucciniomycetes</taxon>
        <taxon>Pucciniales</taxon>
        <taxon>Sphaerophragmiaceae</taxon>
        <taxon>Austropuccinia</taxon>
    </lineage>
</organism>
<proteinExistence type="predicted"/>
<dbReference type="Proteomes" id="UP000765509">
    <property type="component" value="Unassembled WGS sequence"/>
</dbReference>
<protein>
    <submittedName>
        <fullName evidence="1">Uncharacterized protein</fullName>
    </submittedName>
</protein>
<dbReference type="EMBL" id="AVOT02146522">
    <property type="protein sequence ID" value="MBW0592084.1"/>
    <property type="molecule type" value="Genomic_DNA"/>
</dbReference>
<accession>A0A9Q3QBG0</accession>
<comment type="caution">
    <text evidence="1">The sequence shown here is derived from an EMBL/GenBank/DDBJ whole genome shotgun (WGS) entry which is preliminary data.</text>
</comment>
<sequence length="141" mass="15939">MSMYLTIKKHQKKISSSISKDNIGTGKRKVCDRDSILLSDVVPYSKALIDLIETPEWKKAIDTEYHSLTSHGTGDLVPYPTKPKKVVGGCGNSPVRKRNMVACIDTNLDGWCWEIIRNTCYITITHGPQLEEMKNSRLCFH</sequence>
<reference evidence="1" key="1">
    <citation type="submission" date="2021-03" db="EMBL/GenBank/DDBJ databases">
        <title>Draft genome sequence of rust myrtle Austropuccinia psidii MF-1, a brazilian biotype.</title>
        <authorList>
            <person name="Quecine M.C."/>
            <person name="Pachon D.M.R."/>
            <person name="Bonatelli M.L."/>
            <person name="Correr F.H."/>
            <person name="Franceschini L.M."/>
            <person name="Leite T.F."/>
            <person name="Margarido G.R.A."/>
            <person name="Almeida C.A."/>
            <person name="Ferrarezi J.A."/>
            <person name="Labate C.A."/>
        </authorList>
    </citation>
    <scope>NUCLEOTIDE SEQUENCE</scope>
    <source>
        <strain evidence="1">MF-1</strain>
    </source>
</reference>
<gene>
    <name evidence="1" type="ORF">O181_131799</name>
</gene>
<evidence type="ECO:0000313" key="2">
    <source>
        <dbReference type="Proteomes" id="UP000765509"/>
    </source>
</evidence>
<dbReference type="AlphaFoldDB" id="A0A9Q3QBG0"/>